<organism evidence="2 3">
    <name type="scientific">Brenthis ino</name>
    <name type="common">lesser marbled fritillary</name>
    <dbReference type="NCBI Taxonomy" id="405034"/>
    <lineage>
        <taxon>Eukaryota</taxon>
        <taxon>Metazoa</taxon>
        <taxon>Ecdysozoa</taxon>
        <taxon>Arthropoda</taxon>
        <taxon>Hexapoda</taxon>
        <taxon>Insecta</taxon>
        <taxon>Pterygota</taxon>
        <taxon>Neoptera</taxon>
        <taxon>Endopterygota</taxon>
        <taxon>Lepidoptera</taxon>
        <taxon>Glossata</taxon>
        <taxon>Ditrysia</taxon>
        <taxon>Papilionoidea</taxon>
        <taxon>Nymphalidae</taxon>
        <taxon>Heliconiinae</taxon>
        <taxon>Argynnini</taxon>
        <taxon>Brenthis</taxon>
    </lineage>
</organism>
<dbReference type="OrthoDB" id="6926824at2759"/>
<protein>
    <submittedName>
        <fullName evidence="2">Uncharacterized protein</fullName>
    </submittedName>
</protein>
<feature type="chain" id="PRO_5035463814" evidence="1">
    <location>
        <begin position="20"/>
        <end position="294"/>
    </location>
</feature>
<evidence type="ECO:0000313" key="3">
    <source>
        <dbReference type="Proteomes" id="UP000838878"/>
    </source>
</evidence>
<reference evidence="2" key="1">
    <citation type="submission" date="2021-12" db="EMBL/GenBank/DDBJ databases">
        <authorList>
            <person name="Martin H S."/>
        </authorList>
    </citation>
    <scope>NUCLEOTIDE SEQUENCE</scope>
</reference>
<dbReference type="Proteomes" id="UP000838878">
    <property type="component" value="Chromosome 12"/>
</dbReference>
<dbReference type="EMBL" id="OV170232">
    <property type="protein sequence ID" value="CAH0717581.1"/>
    <property type="molecule type" value="Genomic_DNA"/>
</dbReference>
<keyword evidence="3" id="KW-1185">Reference proteome</keyword>
<sequence length="294" mass="34734">MMLKLIQTFIIICVLGTSASRNSLIEIKKILKEIIARDAEKSRETHHYEHKIQKDKDLLNSDDYPTLNVYFEMNDKQRDQLKRFDERETEKTCTSGRCGCTGTRCGTPKNKLADNFDRILLELQRQIYLEKKYAKESDLSKYMNNKQYKERASEWNENDDRYDYSEGIVDSKDIENYDSGFQDMTRDDYFIPYDDRLKQDVMQSYWPQAQPPDVRLNGFSPQWYVNEIPLYTNSVPRSQNRVLPLTNRQRGRLLNKLRVEPLQRLIGRRKSNTNAQLGVPFEMDVQGLGQLNPY</sequence>
<gene>
    <name evidence="2" type="ORF">BINO364_LOCUS4173</name>
</gene>
<evidence type="ECO:0000313" key="2">
    <source>
        <dbReference type="EMBL" id="CAH0717581.1"/>
    </source>
</evidence>
<feature type="signal peptide" evidence="1">
    <location>
        <begin position="1"/>
        <end position="19"/>
    </location>
</feature>
<name>A0A8J9Y7H2_9NEOP</name>
<evidence type="ECO:0000256" key="1">
    <source>
        <dbReference type="SAM" id="SignalP"/>
    </source>
</evidence>
<feature type="non-terminal residue" evidence="2">
    <location>
        <position position="294"/>
    </location>
</feature>
<proteinExistence type="predicted"/>
<keyword evidence="1" id="KW-0732">Signal</keyword>
<accession>A0A8J9Y7H2</accession>
<dbReference type="AlphaFoldDB" id="A0A8J9Y7H2"/>